<feature type="transmembrane region" description="Helical" evidence="12">
    <location>
        <begin position="361"/>
        <end position="382"/>
    </location>
</feature>
<evidence type="ECO:0000256" key="2">
    <source>
        <dbReference type="ARBA" id="ARBA00007367"/>
    </source>
</evidence>
<feature type="transmembrane region" description="Helical" evidence="12">
    <location>
        <begin position="179"/>
        <end position="198"/>
    </location>
</feature>
<dbReference type="PANTHER" id="PTHR10110">
    <property type="entry name" value="SODIUM/HYDROGEN EXCHANGER"/>
    <property type="match status" value="1"/>
</dbReference>
<feature type="transmembrane region" description="Helical" evidence="12">
    <location>
        <begin position="76"/>
        <end position="96"/>
    </location>
</feature>
<dbReference type="Proteomes" id="UP000245977">
    <property type="component" value="Chromosome"/>
</dbReference>
<keyword evidence="10 12" id="KW-0472">Membrane</keyword>
<keyword evidence="11" id="KW-0739">Sodium transport</keyword>
<reference evidence="14" key="1">
    <citation type="submission" date="2019-08" db="EMBL/GenBank/DDBJ databases">
        <title>The complete genome of Acinetobacter defluvii strain WCHAD010030.</title>
        <authorList>
            <person name="Hu Y."/>
            <person name="Qin J."/>
            <person name="Feng Y."/>
            <person name="Zong Z."/>
        </authorList>
    </citation>
    <scope>NUCLEOTIDE SEQUENCE</scope>
    <source>
        <strain evidence="14">WCHA30</strain>
    </source>
</reference>
<evidence type="ECO:0000259" key="13">
    <source>
        <dbReference type="Pfam" id="PF00999"/>
    </source>
</evidence>
<keyword evidence="5" id="KW-1003">Cell membrane</keyword>
<dbReference type="GO" id="GO:0051453">
    <property type="term" value="P:regulation of intracellular pH"/>
    <property type="evidence" value="ECO:0007669"/>
    <property type="project" value="TreeGrafter"/>
</dbReference>
<accession>A0A2S2FEP2</accession>
<dbReference type="AlphaFoldDB" id="A0A2S2FEP2"/>
<comment type="subcellular location">
    <subcellularLocation>
        <location evidence="1">Cell membrane</location>
        <topology evidence="1">Multi-pass membrane protein</topology>
    </subcellularLocation>
</comment>
<keyword evidence="3" id="KW-0813">Transport</keyword>
<name>A0A2S2FEP2_9GAMM</name>
<keyword evidence="7 12" id="KW-1133">Transmembrane helix</keyword>
<keyword evidence="9" id="KW-0406">Ion transport</keyword>
<gene>
    <name evidence="14" type="ORF">DJ533_13050</name>
</gene>
<dbReference type="GO" id="GO:0015386">
    <property type="term" value="F:potassium:proton antiporter activity"/>
    <property type="evidence" value="ECO:0007669"/>
    <property type="project" value="TreeGrafter"/>
</dbReference>
<evidence type="ECO:0000256" key="7">
    <source>
        <dbReference type="ARBA" id="ARBA00022989"/>
    </source>
</evidence>
<dbReference type="GO" id="GO:0015385">
    <property type="term" value="F:sodium:proton antiporter activity"/>
    <property type="evidence" value="ECO:0007669"/>
    <property type="project" value="InterPro"/>
</dbReference>
<feature type="transmembrane region" description="Helical" evidence="12">
    <location>
        <begin position="210"/>
        <end position="230"/>
    </location>
</feature>
<keyword evidence="4" id="KW-0050">Antiport</keyword>
<evidence type="ECO:0000256" key="9">
    <source>
        <dbReference type="ARBA" id="ARBA00023065"/>
    </source>
</evidence>
<dbReference type="InterPro" id="IPR018422">
    <property type="entry name" value="Cation/H_exchanger_CPA1"/>
</dbReference>
<dbReference type="RefSeq" id="WP_065995349.1">
    <property type="nucleotide sequence ID" value="NZ_CP029397.2"/>
</dbReference>
<sequence length="499" mass="55065">MGNYFFLQVFTVVFALSIATTIFNKRILGFPQAIGVPLVSAIFVFILQWGASLLNGNQFISINIHNIEEAVRNIDFYDFLVNGVICFILTSSALKFKVSDLKVYWKPISILATIALLLCAVFFAGIVFGFQYIIGNPVPILVLLLLGSALGATDPIGIKGVLSSVRAPHHLMVKLEGESLFNDAMCIAVFMTLLNVLEGEHFSLVATLQTLLYEIIVAVIIGWAFGLTILRLLRGKHEMESLILTTALLACGSYLIALFAHASAPIACVIGGLIVGNKWKEILQDREIREVNHFWHTVEGIINSFLFTLIGLELFILDLSTSLILGGILAFFALHLSRFAANYLAFAFFPSFRHKSYNGSLAILSWGGVRGGISLALILAVANIPELREYSSILIGYTFISVLLSGIVCGLGLPAVMNAFYYNPNEDKEGFKGWYQRMCHKMNRKGVKYIVGEDAEGHETITIYNPEVLVDKKSEDGVASVHRPDKAQEVKRLENPTNF</sequence>
<keyword evidence="6 12" id="KW-0812">Transmembrane</keyword>
<feature type="transmembrane region" description="Helical" evidence="12">
    <location>
        <begin position="108"/>
        <end position="134"/>
    </location>
</feature>
<dbReference type="EMBL" id="CP029397">
    <property type="protein sequence ID" value="AWL29436.1"/>
    <property type="molecule type" value="Genomic_DNA"/>
</dbReference>
<dbReference type="PANTHER" id="PTHR10110:SF195">
    <property type="entry name" value="NA(+)_H(+) ANTIPORTER NHAS2"/>
    <property type="match status" value="1"/>
</dbReference>
<feature type="transmembrane region" description="Helical" evidence="12">
    <location>
        <begin position="140"/>
        <end position="158"/>
    </location>
</feature>
<evidence type="ECO:0000313" key="14">
    <source>
        <dbReference type="EMBL" id="AWL29436.1"/>
    </source>
</evidence>
<evidence type="ECO:0000256" key="8">
    <source>
        <dbReference type="ARBA" id="ARBA00023053"/>
    </source>
</evidence>
<evidence type="ECO:0000256" key="11">
    <source>
        <dbReference type="ARBA" id="ARBA00023201"/>
    </source>
</evidence>
<protein>
    <submittedName>
        <fullName evidence="14">Sodium:proton antiporter</fullName>
    </submittedName>
</protein>
<dbReference type="InterPro" id="IPR006153">
    <property type="entry name" value="Cation/H_exchanger_TM"/>
</dbReference>
<dbReference type="Gene3D" id="6.10.140.1330">
    <property type="match status" value="1"/>
</dbReference>
<evidence type="ECO:0000256" key="5">
    <source>
        <dbReference type="ARBA" id="ARBA00022475"/>
    </source>
</evidence>
<evidence type="ECO:0000256" key="1">
    <source>
        <dbReference type="ARBA" id="ARBA00004651"/>
    </source>
</evidence>
<feature type="transmembrane region" description="Helical" evidence="12">
    <location>
        <begin position="294"/>
        <end position="316"/>
    </location>
</feature>
<evidence type="ECO:0000256" key="10">
    <source>
        <dbReference type="ARBA" id="ARBA00023136"/>
    </source>
</evidence>
<dbReference type="STRING" id="1871111.GCA_001704615_01927"/>
<feature type="transmembrane region" description="Helical" evidence="12">
    <location>
        <begin position="242"/>
        <end position="274"/>
    </location>
</feature>
<evidence type="ECO:0000313" key="15">
    <source>
        <dbReference type="Proteomes" id="UP000245977"/>
    </source>
</evidence>
<evidence type="ECO:0000256" key="6">
    <source>
        <dbReference type="ARBA" id="ARBA00022692"/>
    </source>
</evidence>
<proteinExistence type="inferred from homology"/>
<keyword evidence="15" id="KW-1185">Reference proteome</keyword>
<evidence type="ECO:0000256" key="12">
    <source>
        <dbReference type="SAM" id="Phobius"/>
    </source>
</evidence>
<feature type="transmembrane region" description="Helical" evidence="12">
    <location>
        <begin position="6"/>
        <end position="23"/>
    </location>
</feature>
<comment type="similarity">
    <text evidence="2">Belongs to the monovalent cation:proton antiporter 1 (CPA1) transporter (TC 2.A.36) family.</text>
</comment>
<dbReference type="KEGG" id="adv:DJ533_13050"/>
<dbReference type="Pfam" id="PF00999">
    <property type="entry name" value="Na_H_Exchanger"/>
    <property type="match status" value="1"/>
</dbReference>
<feature type="transmembrane region" description="Helical" evidence="12">
    <location>
        <begin position="394"/>
        <end position="422"/>
    </location>
</feature>
<evidence type="ECO:0000256" key="4">
    <source>
        <dbReference type="ARBA" id="ARBA00022449"/>
    </source>
</evidence>
<dbReference type="OrthoDB" id="9774146at2"/>
<feature type="domain" description="Cation/H+ exchanger transmembrane" evidence="13">
    <location>
        <begin position="25"/>
        <end position="408"/>
    </location>
</feature>
<keyword evidence="8" id="KW-0915">Sodium</keyword>
<feature type="transmembrane region" description="Helical" evidence="12">
    <location>
        <begin position="35"/>
        <end position="56"/>
    </location>
</feature>
<evidence type="ECO:0000256" key="3">
    <source>
        <dbReference type="ARBA" id="ARBA00022448"/>
    </source>
</evidence>
<organism evidence="14 15">
    <name type="scientific">Acinetobacter defluvii</name>
    <dbReference type="NCBI Taxonomy" id="1871111"/>
    <lineage>
        <taxon>Bacteria</taxon>
        <taxon>Pseudomonadati</taxon>
        <taxon>Pseudomonadota</taxon>
        <taxon>Gammaproteobacteria</taxon>
        <taxon>Moraxellales</taxon>
        <taxon>Moraxellaceae</taxon>
        <taxon>Acinetobacter</taxon>
    </lineage>
</organism>
<dbReference type="GO" id="GO:0005886">
    <property type="term" value="C:plasma membrane"/>
    <property type="evidence" value="ECO:0007669"/>
    <property type="project" value="UniProtKB-SubCell"/>
</dbReference>
<feature type="transmembrane region" description="Helical" evidence="12">
    <location>
        <begin position="323"/>
        <end position="349"/>
    </location>
</feature>
<dbReference type="GO" id="GO:0098719">
    <property type="term" value="P:sodium ion import across plasma membrane"/>
    <property type="evidence" value="ECO:0007669"/>
    <property type="project" value="TreeGrafter"/>
</dbReference>